<feature type="compositionally biased region" description="Low complexity" evidence="6">
    <location>
        <begin position="192"/>
        <end position="207"/>
    </location>
</feature>
<feature type="region of interest" description="Disordered" evidence="6">
    <location>
        <begin position="188"/>
        <end position="231"/>
    </location>
</feature>
<evidence type="ECO:0000256" key="4">
    <source>
        <dbReference type="ARBA" id="ARBA00023163"/>
    </source>
</evidence>
<dbReference type="OMA" id="WVPPQDY"/>
<dbReference type="InterPro" id="IPR009057">
    <property type="entry name" value="Homeodomain-like_sf"/>
</dbReference>
<dbReference type="NCBIfam" id="TIGR01557">
    <property type="entry name" value="myb_SHAQKYF"/>
    <property type="match status" value="1"/>
</dbReference>
<keyword evidence="2" id="KW-0805">Transcription regulation</keyword>
<dbReference type="InterPro" id="IPR017930">
    <property type="entry name" value="Myb_dom"/>
</dbReference>
<accession>A0A5P1EKZ3</accession>
<feature type="domain" description="HTH myb-type" evidence="7">
    <location>
        <begin position="225"/>
        <end position="285"/>
    </location>
</feature>
<dbReference type="Pfam" id="PF00249">
    <property type="entry name" value="Myb_DNA-binding"/>
    <property type="match status" value="1"/>
</dbReference>
<feature type="compositionally biased region" description="Low complexity" evidence="6">
    <location>
        <begin position="365"/>
        <end position="379"/>
    </location>
</feature>
<dbReference type="InterPro" id="IPR044787">
    <property type="entry name" value="HHO5-like"/>
</dbReference>
<keyword evidence="4" id="KW-0804">Transcription</keyword>
<evidence type="ECO:0000313" key="9">
    <source>
        <dbReference type="Proteomes" id="UP000243459"/>
    </source>
</evidence>
<evidence type="ECO:0000259" key="7">
    <source>
        <dbReference type="PROSITE" id="PS51294"/>
    </source>
</evidence>
<dbReference type="GO" id="GO:0003677">
    <property type="term" value="F:DNA binding"/>
    <property type="evidence" value="ECO:0007669"/>
    <property type="project" value="UniProtKB-KW"/>
</dbReference>
<feature type="compositionally biased region" description="Basic and acidic residues" evidence="6">
    <location>
        <begin position="216"/>
        <end position="225"/>
    </location>
</feature>
<keyword evidence="5" id="KW-0539">Nucleus</keyword>
<dbReference type="PROSITE" id="PS51294">
    <property type="entry name" value="HTH_MYB"/>
    <property type="match status" value="1"/>
</dbReference>
<evidence type="ECO:0000313" key="8">
    <source>
        <dbReference type="EMBL" id="ONK66652.1"/>
    </source>
</evidence>
<dbReference type="SUPFAM" id="SSF46689">
    <property type="entry name" value="Homeodomain-like"/>
    <property type="match status" value="1"/>
</dbReference>
<dbReference type="Proteomes" id="UP000243459">
    <property type="component" value="Chromosome 6"/>
</dbReference>
<keyword evidence="3" id="KW-0238">DNA-binding</keyword>
<sequence length="379" mass="41928">MSLESCQDSPKFSRSILLGTYATPTLRLNLSGRDESKSSILSPCNVLTSASLDSVVAMDYIKALEKEREKILVFERELPLSLLLVTQAIESCKKPEVGGSEEISSEGPILEEFIPLRPSCSSSDEENNNNHGNGWIGDGFDKKPDWLRSVQLWNPQAEPPKGDIVRRPVAVNARKIGGAFHPFEKEKVGVKAPAAAPASSTTENTNEGGRGNGGSMEEKEKEGHSQRKARRCWSPELHRRFLHALQQLGGCHVATPKQIRELMKVDGLTNDEVKSHLQKYRLHIKRPTTPTVHNNSNSNAQQPQIVLVGSLWMPPPNYTTEAESTPSNEIYTPVASLPFEFDLRKRDTSPERDDNVEDSERPKSHSSNTSSQTTTASLP</sequence>
<dbReference type="InterPro" id="IPR006447">
    <property type="entry name" value="Myb_dom_plants"/>
</dbReference>
<proteinExistence type="predicted"/>
<keyword evidence="9" id="KW-1185">Reference proteome</keyword>
<reference evidence="9" key="1">
    <citation type="journal article" date="2017" name="Nat. Commun.">
        <title>The asparagus genome sheds light on the origin and evolution of a young Y chromosome.</title>
        <authorList>
            <person name="Harkess A."/>
            <person name="Zhou J."/>
            <person name="Xu C."/>
            <person name="Bowers J.E."/>
            <person name="Van der Hulst R."/>
            <person name="Ayyampalayam S."/>
            <person name="Mercati F."/>
            <person name="Riccardi P."/>
            <person name="McKain M.R."/>
            <person name="Kakrana A."/>
            <person name="Tang H."/>
            <person name="Ray J."/>
            <person name="Groenendijk J."/>
            <person name="Arikit S."/>
            <person name="Mathioni S.M."/>
            <person name="Nakano M."/>
            <person name="Shan H."/>
            <person name="Telgmann-Rauber A."/>
            <person name="Kanno A."/>
            <person name="Yue Z."/>
            <person name="Chen H."/>
            <person name="Li W."/>
            <person name="Chen Y."/>
            <person name="Xu X."/>
            <person name="Zhang Y."/>
            <person name="Luo S."/>
            <person name="Chen H."/>
            <person name="Gao J."/>
            <person name="Mao Z."/>
            <person name="Pires J.C."/>
            <person name="Luo M."/>
            <person name="Kudrna D."/>
            <person name="Wing R.A."/>
            <person name="Meyers B.C."/>
            <person name="Yi K."/>
            <person name="Kong H."/>
            <person name="Lavrijsen P."/>
            <person name="Sunseri F."/>
            <person name="Falavigna A."/>
            <person name="Ye Y."/>
            <person name="Leebens-Mack J.H."/>
            <person name="Chen G."/>
        </authorList>
    </citation>
    <scope>NUCLEOTIDE SEQUENCE [LARGE SCALE GENOMIC DNA]</scope>
    <source>
        <strain evidence="9">cv. DH0086</strain>
    </source>
</reference>
<evidence type="ECO:0000256" key="3">
    <source>
        <dbReference type="ARBA" id="ARBA00023125"/>
    </source>
</evidence>
<dbReference type="Gene3D" id="1.10.10.60">
    <property type="entry name" value="Homeodomain-like"/>
    <property type="match status" value="1"/>
</dbReference>
<dbReference type="EMBL" id="CM007386">
    <property type="protein sequence ID" value="ONK66652.1"/>
    <property type="molecule type" value="Genomic_DNA"/>
</dbReference>
<name>A0A5P1EKZ3_ASPOF</name>
<comment type="subcellular location">
    <subcellularLocation>
        <location evidence="1">Nucleus</location>
    </subcellularLocation>
</comment>
<dbReference type="PANTHER" id="PTHR31003:SF16">
    <property type="entry name" value="TRANSCRIPTION FACTOR HHO2"/>
    <property type="match status" value="1"/>
</dbReference>
<dbReference type="Gramene" id="ONK66652">
    <property type="protein sequence ID" value="ONK66652"/>
    <property type="gene ID" value="A4U43_C06F10570"/>
</dbReference>
<dbReference type="InterPro" id="IPR058673">
    <property type="entry name" value="HHO5-like_N"/>
</dbReference>
<feature type="compositionally biased region" description="Basic and acidic residues" evidence="6">
    <location>
        <begin position="341"/>
        <end position="363"/>
    </location>
</feature>
<gene>
    <name evidence="8" type="ORF">A4U43_C06F10570</name>
</gene>
<evidence type="ECO:0000256" key="5">
    <source>
        <dbReference type="ARBA" id="ARBA00023242"/>
    </source>
</evidence>
<dbReference type="GO" id="GO:0003700">
    <property type="term" value="F:DNA-binding transcription factor activity"/>
    <property type="evidence" value="ECO:0007669"/>
    <property type="project" value="InterPro"/>
</dbReference>
<feature type="region of interest" description="Disordered" evidence="6">
    <location>
        <begin position="339"/>
        <end position="379"/>
    </location>
</feature>
<protein>
    <recommendedName>
        <fullName evidence="7">HTH myb-type domain-containing protein</fullName>
    </recommendedName>
</protein>
<organism evidence="8 9">
    <name type="scientific">Asparagus officinalis</name>
    <name type="common">Garden asparagus</name>
    <dbReference type="NCBI Taxonomy" id="4686"/>
    <lineage>
        <taxon>Eukaryota</taxon>
        <taxon>Viridiplantae</taxon>
        <taxon>Streptophyta</taxon>
        <taxon>Embryophyta</taxon>
        <taxon>Tracheophyta</taxon>
        <taxon>Spermatophyta</taxon>
        <taxon>Magnoliopsida</taxon>
        <taxon>Liliopsida</taxon>
        <taxon>Asparagales</taxon>
        <taxon>Asparagaceae</taxon>
        <taxon>Asparagoideae</taxon>
        <taxon>Asparagus</taxon>
    </lineage>
</organism>
<dbReference type="PANTHER" id="PTHR31003">
    <property type="entry name" value="MYB FAMILY TRANSCRIPTION FACTOR"/>
    <property type="match status" value="1"/>
</dbReference>
<dbReference type="GO" id="GO:0005634">
    <property type="term" value="C:nucleus"/>
    <property type="evidence" value="ECO:0007669"/>
    <property type="project" value="UniProtKB-SubCell"/>
</dbReference>
<dbReference type="FunFam" id="1.10.10.60:FF:000002">
    <property type="entry name" value="Myb family transcription factor"/>
    <property type="match status" value="1"/>
</dbReference>
<evidence type="ECO:0000256" key="2">
    <source>
        <dbReference type="ARBA" id="ARBA00023015"/>
    </source>
</evidence>
<dbReference type="InterPro" id="IPR001005">
    <property type="entry name" value="SANT/Myb"/>
</dbReference>
<dbReference type="AlphaFoldDB" id="A0A5P1EKZ3"/>
<evidence type="ECO:0000256" key="1">
    <source>
        <dbReference type="ARBA" id="ARBA00004123"/>
    </source>
</evidence>
<evidence type="ECO:0000256" key="6">
    <source>
        <dbReference type="SAM" id="MobiDB-lite"/>
    </source>
</evidence>
<dbReference type="Pfam" id="PF26575">
    <property type="entry name" value="HHO5_N"/>
    <property type="match status" value="1"/>
</dbReference>